<evidence type="ECO:0000256" key="1">
    <source>
        <dbReference type="ARBA" id="ARBA00009250"/>
    </source>
</evidence>
<keyword evidence="2" id="KW-0653">Protein transport</keyword>
<organism evidence="6 7">
    <name type="scientific">Candida albicans (strain SC5314 / ATCC MYA-2876)</name>
    <name type="common">Yeast</name>
    <dbReference type="NCBI Taxonomy" id="237561"/>
    <lineage>
        <taxon>Eukaryota</taxon>
        <taxon>Fungi</taxon>
        <taxon>Dikarya</taxon>
        <taxon>Ascomycota</taxon>
        <taxon>Saccharomycotina</taxon>
        <taxon>Pichiomycetes</taxon>
        <taxon>Debaryomycetaceae</taxon>
        <taxon>Candida/Lodderomyces clade</taxon>
        <taxon>Candida</taxon>
    </lineage>
</organism>
<evidence type="ECO:0000259" key="4">
    <source>
        <dbReference type="Pfam" id="PF04841"/>
    </source>
</evidence>
<dbReference type="STRING" id="237561.A0A1D8PDC9"/>
<feature type="domain" description="Vps16 N-terminal" evidence="4">
    <location>
        <begin position="5"/>
        <end position="122"/>
    </location>
</feature>
<gene>
    <name evidence="5 6" type="primary">VPS16</name>
    <name evidence="6" type="ordered locus">CAALFM_C104540CA</name>
    <name evidence="5" type="ordered locus">orf19.14138</name>
</gene>
<accession>A0A1D8PDC9</accession>
<dbReference type="RefSeq" id="XP_712236.2">
    <property type="nucleotide sequence ID" value="XM_707143.2"/>
</dbReference>
<dbReference type="GO" id="GO:0016197">
    <property type="term" value="P:endosomal transport"/>
    <property type="evidence" value="ECO:0000318"/>
    <property type="project" value="GO_Central"/>
</dbReference>
<dbReference type="InterPro" id="IPR038132">
    <property type="entry name" value="Vps16_C_sf"/>
</dbReference>
<evidence type="ECO:0000313" key="7">
    <source>
        <dbReference type="Proteomes" id="UP000000559"/>
    </source>
</evidence>
<dbReference type="CGD" id="CAL0000185387">
    <property type="gene designation" value="VPS16"/>
</dbReference>
<evidence type="ECO:0000256" key="2">
    <source>
        <dbReference type="PIRNR" id="PIRNR007949"/>
    </source>
</evidence>
<sequence length="946" mass="109069">MPSNPSFNWSKLQNVYYNIRTCYDEMDWSIDNLYSNYLVSLSPNTTLIAIASKSAPHPNLIEIYSNSGHKLWSVVYNSTHNDYIQSFHFTSDEDLIIVLNNGRYRHYYDLIGSFNEYNFVEDLVTMDNISQRHNTGDKIDANPDNTRIITNLENNQTEEIIKIIEVKTWNQFLVVRLESKIIVSDLDSFTNYAISLASYSASDFECFSIQAKTGTKKAVTIQLGYRKSILSIDVDFDLASYEILDQELTDGPFSSIAISPSGQLISLFNQQLKKIFVISNKFDQILLDYDTSNESSDPYQVEWCGNDAIVLSFKDEIKLIGPGQQSISFFYDIEDDDEFDLDNLMVRKDNKNTDYKKFDDLLFTIPILQTSIDGLKIVTTNKVQFLSRVPETSVEMYQVGSTAPSSILADCIDKFSANASKADSNISLLRADNTLLKAMEDCLQVALDEFSPDWQRRALKAVSFGKVYYDDYFDSDKFVSVVDIIKVLNLIRSPELGLFLTYQQIEKIGGWEEVIKMLLRRNHHDLSLDIIDKLNLGNAKPLVYIHWCCYKIRKELDMSDIDLFKLVSEKLISSTKTRVNYISTEQISETAHEEGREELCKFLLDLEPSVIKKIGKLLNFDETELALIKSFQNGNYDLSTLILLYLQDNLTTSQFFKILSQTESVLKKENSTKQTIQKLDIDVKSEYMQVTGEVVGHAWEESIAKNVSPRLLETYLKHEDRVNELNIFKIQQFKRDPELHKDNYYESYKSVLTKAINRSTNQRISKALQREIQVLELQKKLSETYLTDFYQEKTLMAILKRMIAMNQIKPAKKIVANFQLSVEKFWYLVLNTLMDRREFDQLYEFAFGSSDQTSGNSPIGFEPFAELGLQKNAPQSHISTYIKNSNKYKYEEKISMFIKNDDYESAALEAFRNKDIDILKSLLQKIPNSNQADIQVVNSYIQQLGY</sequence>
<dbReference type="GO" id="GO:0003779">
    <property type="term" value="F:actin binding"/>
    <property type="evidence" value="ECO:0000318"/>
    <property type="project" value="GO_Central"/>
</dbReference>
<keyword evidence="7" id="KW-1185">Reference proteome</keyword>
<protein>
    <recommendedName>
        <fullName evidence="2">Probable vacuolar protein sorting-associated protein 16 homolog</fullName>
    </recommendedName>
</protein>
<evidence type="ECO:0000313" key="6">
    <source>
        <dbReference type="EMBL" id="AOW26128.1"/>
    </source>
</evidence>
<dbReference type="Pfam" id="PF04840">
    <property type="entry name" value="Vps16_C"/>
    <property type="match status" value="2"/>
</dbReference>
<reference evidence="6 7" key="2">
    <citation type="journal article" date="2007" name="Genome Biol.">
        <title>Assembly of the Candida albicans genome into sixteen supercontigs aligned on the eight chromosomes.</title>
        <authorList>
            <person name="van het Hoog M."/>
            <person name="Rast T.J."/>
            <person name="Martchenko M."/>
            <person name="Grindle S."/>
            <person name="Dignard D."/>
            <person name="Hogues H."/>
            <person name="Cuomo C."/>
            <person name="Berriman M."/>
            <person name="Scherer S."/>
            <person name="Magee B.B."/>
            <person name="Whiteway M."/>
            <person name="Chibana H."/>
            <person name="Nantel A."/>
            <person name="Magee P.T."/>
        </authorList>
    </citation>
    <scope>GENOME REANNOTATION</scope>
    <source>
        <strain evidence="7">SC5314 / ATCC MYA-2876</strain>
    </source>
</reference>
<keyword evidence="2" id="KW-0813">Transport</keyword>
<proteinExistence type="inferred from homology"/>
<dbReference type="EMBL" id="CP017623">
    <property type="protein sequence ID" value="AOW26128.1"/>
    <property type="molecule type" value="Genomic_DNA"/>
</dbReference>
<dbReference type="GO" id="GO:0036180">
    <property type="term" value="P:filamentous growth of a population of unicellular organisms in response to biotic stimulus"/>
    <property type="evidence" value="ECO:0000315"/>
    <property type="project" value="CGD"/>
</dbReference>
<dbReference type="FunCoup" id="A0A1D8PDC9">
    <property type="interactions" value="1108"/>
</dbReference>
<dbReference type="GO" id="GO:0042144">
    <property type="term" value="P:vacuole fusion, non-autophagic"/>
    <property type="evidence" value="ECO:0000318"/>
    <property type="project" value="GO_Central"/>
</dbReference>
<evidence type="ECO:0000259" key="3">
    <source>
        <dbReference type="Pfam" id="PF04840"/>
    </source>
</evidence>
<dbReference type="InterPro" id="IPR006925">
    <property type="entry name" value="Vps16_C"/>
</dbReference>
<dbReference type="GO" id="GO:0030897">
    <property type="term" value="C:HOPS complex"/>
    <property type="evidence" value="ECO:0000318"/>
    <property type="project" value="GO_Central"/>
</dbReference>
<dbReference type="PIRSF" id="PIRSF007949">
    <property type="entry name" value="VPS16"/>
    <property type="match status" value="1"/>
</dbReference>
<dbReference type="SMR" id="A0A1D8PDC9"/>
<dbReference type="PANTHER" id="PTHR12811">
    <property type="entry name" value="VACUOLAR PROTEIN SORTING VPS16"/>
    <property type="match status" value="1"/>
</dbReference>
<comment type="function">
    <text evidence="2">Essential for vacuolar protein sorting. Required for vacuole biogenesis, stability and to maintain vacuole morphology.</text>
</comment>
<dbReference type="SUPFAM" id="SSF50978">
    <property type="entry name" value="WD40 repeat-like"/>
    <property type="match status" value="1"/>
</dbReference>
<comment type="similarity">
    <text evidence="1 2">Belongs to the VPS16 family.</text>
</comment>
<feature type="domain" description="Vps16 C-terminal" evidence="3">
    <location>
        <begin position="582"/>
        <end position="662"/>
    </location>
</feature>
<dbReference type="OrthoDB" id="1792at2759"/>
<dbReference type="PANTHER" id="PTHR12811:SF0">
    <property type="entry name" value="VACUOLAR PROTEIN SORTING-ASSOCIATED PROTEIN 16 HOMOLOG"/>
    <property type="match status" value="1"/>
</dbReference>
<dbReference type="Pfam" id="PF04841">
    <property type="entry name" value="Vps16_N"/>
    <property type="match status" value="2"/>
</dbReference>
<dbReference type="VEuPathDB" id="FungiDB:C1_04540C_A"/>
<dbReference type="Proteomes" id="UP000000559">
    <property type="component" value="Chromosome 1"/>
</dbReference>
<dbReference type="GO" id="GO:0005768">
    <property type="term" value="C:endosome"/>
    <property type="evidence" value="ECO:0000318"/>
    <property type="project" value="GO_Central"/>
</dbReference>
<dbReference type="KEGG" id="cal:CAALFM_C104540CA"/>
<dbReference type="InterPro" id="IPR016534">
    <property type="entry name" value="VPS16"/>
</dbReference>
<dbReference type="InterPro" id="IPR036322">
    <property type="entry name" value="WD40_repeat_dom_sf"/>
</dbReference>
<dbReference type="GO" id="GO:0006886">
    <property type="term" value="P:intracellular protein transport"/>
    <property type="evidence" value="ECO:0007669"/>
    <property type="project" value="InterPro"/>
</dbReference>
<reference evidence="6 7" key="1">
    <citation type="journal article" date="2004" name="Proc. Natl. Acad. Sci. U.S.A.">
        <title>The diploid genome sequence of Candida albicans.</title>
        <authorList>
            <person name="Jones T."/>
            <person name="Federspiel N.A."/>
            <person name="Chibana H."/>
            <person name="Dungan J."/>
            <person name="Kalman S."/>
            <person name="Magee B.B."/>
            <person name="Newport G."/>
            <person name="Thorstenson Y.R."/>
            <person name="Agabian N."/>
            <person name="Magee P.T."/>
            <person name="Davis R.W."/>
            <person name="Scherer S."/>
        </authorList>
    </citation>
    <scope>NUCLEOTIDE SEQUENCE [LARGE SCALE GENOMIC DNA]</scope>
    <source>
        <strain evidence="7">SC5314 / ATCC MYA-2876</strain>
    </source>
</reference>
<dbReference type="AlphaFoldDB" id="A0A1D8PDC9"/>
<feature type="domain" description="Vps16 C-terminal" evidence="3">
    <location>
        <begin position="708"/>
        <end position="934"/>
    </location>
</feature>
<feature type="domain" description="Vps16 N-terminal" evidence="4">
    <location>
        <begin position="252"/>
        <end position="479"/>
    </location>
</feature>
<reference evidence="6 7" key="3">
    <citation type="journal article" date="2013" name="Genome Biol.">
        <title>Assembly of a phased diploid Candida albicans genome facilitates allele-specific measurements and provides a simple model for repeat and indel structure.</title>
        <authorList>
            <person name="Muzzey D."/>
            <person name="Schwartz K."/>
            <person name="Weissman J.S."/>
            <person name="Sherlock G."/>
        </authorList>
    </citation>
    <scope>NUCLEOTIDE SEQUENCE [LARGE SCALE GENOMIC DNA]</scope>
    <source>
        <strain evidence="7">SC5314 / ATCC MYA-2876</strain>
    </source>
</reference>
<dbReference type="GO" id="GO:0000011">
    <property type="term" value="P:vacuole inheritance"/>
    <property type="evidence" value="ECO:0000315"/>
    <property type="project" value="CGD"/>
</dbReference>
<evidence type="ECO:0000313" key="5">
    <source>
        <dbReference type="CGD" id="CAL0000185387"/>
    </source>
</evidence>
<dbReference type="Gene3D" id="1.10.150.780">
    <property type="entry name" value="Vps16, C-terminal region"/>
    <property type="match status" value="1"/>
</dbReference>
<dbReference type="InParanoid" id="A0A1D8PDC9"/>
<dbReference type="GeneID" id="3646150"/>
<name>A0A1D8PDC9_CANAL</name>
<dbReference type="eggNOG" id="KOG2280">
    <property type="taxonomic scope" value="Eukaryota"/>
</dbReference>
<dbReference type="InterPro" id="IPR006926">
    <property type="entry name" value="Vps16_N"/>
</dbReference>
<dbReference type="GO" id="GO:0030447">
    <property type="term" value="P:filamentous growth"/>
    <property type="evidence" value="ECO:0000315"/>
    <property type="project" value="CGD"/>
</dbReference>